<gene>
    <name evidence="1" type="ORF">CJ030_MR7G027909</name>
</gene>
<comment type="caution">
    <text evidence="1">The sequence shown here is derived from an EMBL/GenBank/DDBJ whole genome shotgun (WGS) entry which is preliminary data.</text>
</comment>
<dbReference type="AlphaFoldDB" id="A0A6A1V0R7"/>
<sequence>MAPTVPIEFAGQKDSDFVPDYQHAVETMGESQGFGSSRRVETEMIVYRPRPLPVGRNGSRTKKSTFGYGAGGFEHVKLAAPSVHRPLPQI</sequence>
<evidence type="ECO:0000313" key="2">
    <source>
        <dbReference type="Proteomes" id="UP000516437"/>
    </source>
</evidence>
<accession>A0A6A1V0R7</accession>
<evidence type="ECO:0000313" key="1">
    <source>
        <dbReference type="EMBL" id="KAB1205906.1"/>
    </source>
</evidence>
<proteinExistence type="predicted"/>
<organism evidence="1 2">
    <name type="scientific">Morella rubra</name>
    <name type="common">Chinese bayberry</name>
    <dbReference type="NCBI Taxonomy" id="262757"/>
    <lineage>
        <taxon>Eukaryota</taxon>
        <taxon>Viridiplantae</taxon>
        <taxon>Streptophyta</taxon>
        <taxon>Embryophyta</taxon>
        <taxon>Tracheophyta</taxon>
        <taxon>Spermatophyta</taxon>
        <taxon>Magnoliopsida</taxon>
        <taxon>eudicotyledons</taxon>
        <taxon>Gunneridae</taxon>
        <taxon>Pentapetalae</taxon>
        <taxon>rosids</taxon>
        <taxon>fabids</taxon>
        <taxon>Fagales</taxon>
        <taxon>Myricaceae</taxon>
        <taxon>Morella</taxon>
    </lineage>
</organism>
<protein>
    <submittedName>
        <fullName evidence="1">Uncharacterized protein</fullName>
    </submittedName>
</protein>
<dbReference type="Proteomes" id="UP000516437">
    <property type="component" value="Chromosome 7"/>
</dbReference>
<reference evidence="1 2" key="1">
    <citation type="journal article" date="2019" name="Plant Biotechnol. J.">
        <title>The red bayberry genome and genetic basis of sex determination.</title>
        <authorList>
            <person name="Jia H.M."/>
            <person name="Jia H.J."/>
            <person name="Cai Q.L."/>
            <person name="Wang Y."/>
            <person name="Zhao H.B."/>
            <person name="Yang W.F."/>
            <person name="Wang G.Y."/>
            <person name="Li Y.H."/>
            <person name="Zhan D.L."/>
            <person name="Shen Y.T."/>
            <person name="Niu Q.F."/>
            <person name="Chang L."/>
            <person name="Qiu J."/>
            <person name="Zhao L."/>
            <person name="Xie H.B."/>
            <person name="Fu W.Y."/>
            <person name="Jin J."/>
            <person name="Li X.W."/>
            <person name="Jiao Y."/>
            <person name="Zhou C.C."/>
            <person name="Tu T."/>
            <person name="Chai C.Y."/>
            <person name="Gao J.L."/>
            <person name="Fan L.J."/>
            <person name="van de Weg E."/>
            <person name="Wang J.Y."/>
            <person name="Gao Z.S."/>
        </authorList>
    </citation>
    <scope>NUCLEOTIDE SEQUENCE [LARGE SCALE GENOMIC DNA]</scope>
    <source>
        <tissue evidence="1">Leaves</tissue>
    </source>
</reference>
<keyword evidence="2" id="KW-1185">Reference proteome</keyword>
<name>A0A6A1V0R7_9ROSI</name>
<dbReference type="EMBL" id="RXIC02000025">
    <property type="protein sequence ID" value="KAB1205906.1"/>
    <property type="molecule type" value="Genomic_DNA"/>
</dbReference>